<reference evidence="3" key="1">
    <citation type="journal article" date="2015" name="Nat. Genet.">
        <title>The genome and transcriptome of the zoonotic hookworm Ancylostoma ceylanicum identify infection-specific gene families.</title>
        <authorList>
            <person name="Schwarz E.M."/>
            <person name="Hu Y."/>
            <person name="Antoshechkin I."/>
            <person name="Miller M.M."/>
            <person name="Sternberg P.W."/>
            <person name="Aroian R.V."/>
        </authorList>
    </citation>
    <scope>NUCLEOTIDE SEQUENCE</scope>
    <source>
        <strain evidence="3">HY135</strain>
    </source>
</reference>
<feature type="domain" description="Endonuclease/exonuclease/phosphatase" evidence="1">
    <location>
        <begin position="31"/>
        <end position="246"/>
    </location>
</feature>
<dbReference type="Proteomes" id="UP000024635">
    <property type="component" value="Unassembled WGS sequence"/>
</dbReference>
<dbReference type="OrthoDB" id="1902296at2759"/>
<sequence length="262" mass="29886">MRGLPAKGRSRPKALVLQHELQHPRLPVRLATLNVGTLTARSRELASSLRSRRVDICSIQETRWKGSEIGDGYRLMYHGTSDRNGLGIAISETSRNYVIAVDCISDRLMGVKVTMRIISAHASQMGCAADEWNSFYEDLEQYVHSIEDEEVLLLGGDLNGHIGEEREGFDRWHGGYGYGTRNEEGQRILEFAAMSDLVIAKRQFRKRKSHLVTFTSGGRETQIDFWMLRRRDRNILVDTKVIPSDHFAAQHHLLVMDLKIWP</sequence>
<dbReference type="EMBL" id="JARK01001353">
    <property type="protein sequence ID" value="EYC22246.1"/>
    <property type="molecule type" value="Genomic_DNA"/>
</dbReference>
<keyword evidence="3" id="KW-1185">Reference proteome</keyword>
<proteinExistence type="predicted"/>
<dbReference type="Pfam" id="PF03372">
    <property type="entry name" value="Exo_endo_phos"/>
    <property type="match status" value="1"/>
</dbReference>
<dbReference type="Gene3D" id="3.60.10.10">
    <property type="entry name" value="Endonuclease/exonuclease/phosphatase"/>
    <property type="match status" value="1"/>
</dbReference>
<dbReference type="PANTHER" id="PTHR23227:SF67">
    <property type="entry name" value="CRANIOFACIAL DEVELOPMENT PROTEIN 2-LIKE"/>
    <property type="match status" value="1"/>
</dbReference>
<dbReference type="CDD" id="cd09076">
    <property type="entry name" value="L1-EN"/>
    <property type="match status" value="1"/>
</dbReference>
<dbReference type="InterPro" id="IPR027124">
    <property type="entry name" value="Swc5/CFDP1/2"/>
</dbReference>
<comment type="caution">
    <text evidence="2">The sequence shown here is derived from an EMBL/GenBank/DDBJ whole genome shotgun (WGS) entry which is preliminary data.</text>
</comment>
<accession>A0A016V4R1</accession>
<organism evidence="2 3">
    <name type="scientific">Ancylostoma ceylanicum</name>
    <dbReference type="NCBI Taxonomy" id="53326"/>
    <lineage>
        <taxon>Eukaryota</taxon>
        <taxon>Metazoa</taxon>
        <taxon>Ecdysozoa</taxon>
        <taxon>Nematoda</taxon>
        <taxon>Chromadorea</taxon>
        <taxon>Rhabditida</taxon>
        <taxon>Rhabditina</taxon>
        <taxon>Rhabditomorpha</taxon>
        <taxon>Strongyloidea</taxon>
        <taxon>Ancylostomatidae</taxon>
        <taxon>Ancylostomatinae</taxon>
        <taxon>Ancylostoma</taxon>
    </lineage>
</organism>
<dbReference type="InterPro" id="IPR036691">
    <property type="entry name" value="Endo/exonu/phosph_ase_sf"/>
</dbReference>
<dbReference type="PANTHER" id="PTHR23227">
    <property type="entry name" value="BUCENTAUR RELATED"/>
    <property type="match status" value="1"/>
</dbReference>
<dbReference type="InterPro" id="IPR005135">
    <property type="entry name" value="Endo/exonuclease/phosphatase"/>
</dbReference>
<dbReference type="SUPFAM" id="SSF56219">
    <property type="entry name" value="DNase I-like"/>
    <property type="match status" value="1"/>
</dbReference>
<name>A0A016V4R1_9BILA</name>
<gene>
    <name evidence="2" type="primary">Acey_s0017.g3239</name>
    <name evidence="2" type="ORF">Y032_0017g3239</name>
</gene>
<evidence type="ECO:0000313" key="2">
    <source>
        <dbReference type="EMBL" id="EYC22246.1"/>
    </source>
</evidence>
<protein>
    <recommendedName>
        <fullName evidence="1">Endonuclease/exonuclease/phosphatase domain-containing protein</fullName>
    </recommendedName>
</protein>
<evidence type="ECO:0000313" key="3">
    <source>
        <dbReference type="Proteomes" id="UP000024635"/>
    </source>
</evidence>
<evidence type="ECO:0000259" key="1">
    <source>
        <dbReference type="Pfam" id="PF03372"/>
    </source>
</evidence>
<dbReference type="AlphaFoldDB" id="A0A016V4R1"/>